<sequence>MRQNEYFIQVLMEFVENKDFASMSEYTQHARVSCLEHSVFVAYVSFLIWNVFRMKEGKRSLIRGALLHDFFLYDWHDKSLGHKWHGFYHPSAALANAKGQFPINLVEADIIKKHMFPLVIYPPKYRQSAIVCIADKICAICEISRIYPNLFCMPEDITKKLDL</sequence>
<evidence type="ECO:0000313" key="2">
    <source>
        <dbReference type="Proteomes" id="UP000199659"/>
    </source>
</evidence>
<proteinExistence type="predicted"/>
<evidence type="ECO:0000313" key="1">
    <source>
        <dbReference type="EMBL" id="SFR79939.1"/>
    </source>
</evidence>
<evidence type="ECO:0008006" key="3">
    <source>
        <dbReference type="Google" id="ProtNLM"/>
    </source>
</evidence>
<organism evidence="1 2">
    <name type="scientific">Anaeromicropila populeti</name>
    <dbReference type="NCBI Taxonomy" id="37658"/>
    <lineage>
        <taxon>Bacteria</taxon>
        <taxon>Bacillati</taxon>
        <taxon>Bacillota</taxon>
        <taxon>Clostridia</taxon>
        <taxon>Lachnospirales</taxon>
        <taxon>Lachnospiraceae</taxon>
        <taxon>Anaeromicropila</taxon>
    </lineage>
</organism>
<dbReference type="SUPFAM" id="SSF109604">
    <property type="entry name" value="HD-domain/PDEase-like"/>
    <property type="match status" value="1"/>
</dbReference>
<dbReference type="STRING" id="37658.SAMN05661086_01738"/>
<reference evidence="1 2" key="1">
    <citation type="submission" date="2016-10" db="EMBL/GenBank/DDBJ databases">
        <authorList>
            <person name="de Groot N.N."/>
        </authorList>
    </citation>
    <scope>NUCLEOTIDE SEQUENCE [LARGE SCALE GENOMIC DNA]</scope>
    <source>
        <strain evidence="1 2">743A</strain>
    </source>
</reference>
<dbReference type="AlphaFoldDB" id="A0A1I6JLX0"/>
<dbReference type="Proteomes" id="UP000199659">
    <property type="component" value="Unassembled WGS sequence"/>
</dbReference>
<gene>
    <name evidence="1" type="ORF">SAMN05661086_01738</name>
</gene>
<name>A0A1I6JLX0_9FIRM</name>
<dbReference type="EMBL" id="FOYZ01000006">
    <property type="protein sequence ID" value="SFR79939.1"/>
    <property type="molecule type" value="Genomic_DNA"/>
</dbReference>
<keyword evidence="2" id="KW-1185">Reference proteome</keyword>
<accession>A0A1I6JLX0</accession>
<protein>
    <recommendedName>
        <fullName evidence="3">HD/PDEase domain-containing protein</fullName>
    </recommendedName>
</protein>
<dbReference type="RefSeq" id="WP_177214640.1">
    <property type="nucleotide sequence ID" value="NZ_FOYZ01000006.1"/>
</dbReference>